<sequence>METVVGDLMATELRLGLPGTVDDCSQHQQQTQLKVAAPPSNPTRGKKRPAGAALTVLLAGYLLLLVPELSPSSF</sequence>
<feature type="transmembrane region" description="Helical" evidence="2">
    <location>
        <begin position="50"/>
        <end position="67"/>
    </location>
</feature>
<evidence type="ECO:0000256" key="2">
    <source>
        <dbReference type="SAM" id="Phobius"/>
    </source>
</evidence>
<proteinExistence type="evidence at transcript level"/>
<organism evidence="3">
    <name type="scientific">Zea mays</name>
    <name type="common">Maize</name>
    <dbReference type="NCBI Taxonomy" id="4577"/>
    <lineage>
        <taxon>Eukaryota</taxon>
        <taxon>Viridiplantae</taxon>
        <taxon>Streptophyta</taxon>
        <taxon>Embryophyta</taxon>
        <taxon>Tracheophyta</taxon>
        <taxon>Spermatophyta</taxon>
        <taxon>Magnoliopsida</taxon>
        <taxon>Liliopsida</taxon>
        <taxon>Poales</taxon>
        <taxon>Poaceae</taxon>
        <taxon>PACMAD clade</taxon>
        <taxon>Panicoideae</taxon>
        <taxon>Andropogonodae</taxon>
        <taxon>Andropogoneae</taxon>
        <taxon>Tripsacinae</taxon>
        <taxon>Zea</taxon>
    </lineage>
</organism>
<protein>
    <submittedName>
        <fullName evidence="3">Uncharacterized protein</fullName>
    </submittedName>
</protein>
<evidence type="ECO:0000256" key="1">
    <source>
        <dbReference type="SAM" id="MobiDB-lite"/>
    </source>
</evidence>
<keyword evidence="2" id="KW-0812">Transmembrane</keyword>
<dbReference type="EMBL" id="EU973880">
    <property type="protein sequence ID" value="ACG45998.1"/>
    <property type="molecule type" value="mRNA"/>
</dbReference>
<reference evidence="3" key="1">
    <citation type="journal article" date="2009" name="Plant Mol. Biol.">
        <title>Insights into corn genes derived from large-scale cDNA sequencing.</title>
        <authorList>
            <person name="Alexandrov N.N."/>
            <person name="Brover V.V."/>
            <person name="Freidin S."/>
            <person name="Troukhan M.E."/>
            <person name="Tatarinova T.V."/>
            <person name="Zhang H."/>
            <person name="Swaller T.J."/>
            <person name="Lu Y.P."/>
            <person name="Bouck J."/>
            <person name="Flavell R.B."/>
            <person name="Feldmann K.A."/>
        </authorList>
    </citation>
    <scope>NUCLEOTIDE SEQUENCE</scope>
</reference>
<keyword evidence="2" id="KW-1133">Transmembrane helix</keyword>
<dbReference type="AlphaFoldDB" id="B6U9G5"/>
<dbReference type="ExpressionAtlas" id="B6U9G5">
    <property type="expression patterns" value="baseline and differential"/>
</dbReference>
<evidence type="ECO:0000313" key="3">
    <source>
        <dbReference type="EMBL" id="ACG45998.1"/>
    </source>
</evidence>
<name>B6U9G5_MAIZE</name>
<accession>B6U9G5</accession>
<feature type="region of interest" description="Disordered" evidence="1">
    <location>
        <begin position="27"/>
        <end position="48"/>
    </location>
</feature>
<keyword evidence="2" id="KW-0472">Membrane</keyword>